<dbReference type="Pfam" id="PF08545">
    <property type="entry name" value="ACP_syn_III"/>
    <property type="match status" value="1"/>
</dbReference>
<dbReference type="NCBIfam" id="NF005703">
    <property type="entry name" value="PRK07515.1"/>
    <property type="match status" value="1"/>
</dbReference>
<dbReference type="GO" id="GO:0044550">
    <property type="term" value="P:secondary metabolite biosynthetic process"/>
    <property type="evidence" value="ECO:0007669"/>
    <property type="project" value="TreeGrafter"/>
</dbReference>
<protein>
    <submittedName>
        <fullName evidence="5">3-oxoacyl- synthase III</fullName>
    </submittedName>
</protein>
<proteinExistence type="predicted"/>
<dbReference type="OrthoDB" id="4336181at2"/>
<dbReference type="Pfam" id="PF08541">
    <property type="entry name" value="ACP_syn_III_C"/>
    <property type="match status" value="1"/>
</dbReference>
<dbReference type="PANTHER" id="PTHR34069:SF2">
    <property type="entry name" value="BETA-KETOACYL-[ACYL-CARRIER-PROTEIN] SYNTHASE III"/>
    <property type="match status" value="1"/>
</dbReference>
<dbReference type="InterPro" id="IPR013747">
    <property type="entry name" value="ACP_syn_III_C"/>
</dbReference>
<feature type="domain" description="Beta-ketoacyl-[acyl-carrier-protein] synthase III C-terminal" evidence="3">
    <location>
        <begin position="291"/>
        <end position="379"/>
    </location>
</feature>
<evidence type="ECO:0000313" key="5">
    <source>
        <dbReference type="EMBL" id="AZU03922.1"/>
    </source>
</evidence>
<reference evidence="5 6" key="1">
    <citation type="submission" date="2016-12" db="EMBL/GenBank/DDBJ databases">
        <title>The genome of dimorphic prosthecate Glycocaulis alkaliphilus 6b-8t, isolated from crude oil dictates its adaptability in petroleum environments.</title>
        <authorList>
            <person name="Wu X.-L."/>
            <person name="Geng S."/>
        </authorList>
    </citation>
    <scope>NUCLEOTIDE SEQUENCE [LARGE SCALE GENOMIC DNA]</scope>
    <source>
        <strain evidence="5 6">6B-8</strain>
    </source>
</reference>
<gene>
    <name evidence="5" type="ORF">X907_1389</name>
</gene>
<evidence type="ECO:0000313" key="6">
    <source>
        <dbReference type="Proteomes" id="UP000286954"/>
    </source>
</evidence>
<evidence type="ECO:0000259" key="3">
    <source>
        <dbReference type="Pfam" id="PF08541"/>
    </source>
</evidence>
<dbReference type="RefSeq" id="WP_127566524.1">
    <property type="nucleotide sequence ID" value="NZ_BMFB01000007.1"/>
</dbReference>
<dbReference type="PANTHER" id="PTHR34069">
    <property type="entry name" value="3-OXOACYL-[ACYL-CARRIER-PROTEIN] SYNTHASE 3"/>
    <property type="match status" value="1"/>
</dbReference>
<name>A0A3T0E9H3_9PROT</name>
<dbReference type="GO" id="GO:0004315">
    <property type="term" value="F:3-oxoacyl-[acyl-carrier-protein] synthase activity"/>
    <property type="evidence" value="ECO:0007669"/>
    <property type="project" value="InterPro"/>
</dbReference>
<organism evidence="5 6">
    <name type="scientific">Glycocaulis alkaliphilus</name>
    <dbReference type="NCBI Taxonomy" id="1434191"/>
    <lineage>
        <taxon>Bacteria</taxon>
        <taxon>Pseudomonadati</taxon>
        <taxon>Pseudomonadota</taxon>
        <taxon>Alphaproteobacteria</taxon>
        <taxon>Maricaulales</taxon>
        <taxon>Maricaulaceae</taxon>
        <taxon>Glycocaulis</taxon>
    </lineage>
</organism>
<evidence type="ECO:0000256" key="2">
    <source>
        <dbReference type="ARBA" id="ARBA00023315"/>
    </source>
</evidence>
<dbReference type="SUPFAM" id="SSF53901">
    <property type="entry name" value="Thiolase-like"/>
    <property type="match status" value="1"/>
</dbReference>
<keyword evidence="2" id="KW-0012">Acyltransferase</keyword>
<dbReference type="CDD" id="cd00830">
    <property type="entry name" value="KAS_III"/>
    <property type="match status" value="1"/>
</dbReference>
<dbReference type="GO" id="GO:0006633">
    <property type="term" value="P:fatty acid biosynthetic process"/>
    <property type="evidence" value="ECO:0007669"/>
    <property type="project" value="InterPro"/>
</dbReference>
<accession>A0A3T0E9H3</accession>
<dbReference type="AlphaFoldDB" id="A0A3T0E9H3"/>
<keyword evidence="1" id="KW-0808">Transferase</keyword>
<dbReference type="KEGG" id="gak:X907_1389"/>
<evidence type="ECO:0000259" key="4">
    <source>
        <dbReference type="Pfam" id="PF08545"/>
    </source>
</evidence>
<sequence>MSEAVIRATGLWTPPHSISNEELVAAYNAYAERYNGEHADDISRGELEALTPSSAEFIEKASGIKSRFVVEKDGVLDITRMMPNIPERSNDEPAILAEIGAHAARDALERAGKTPADVDGIIVAASNMQRAYPAVAIEVQQLLGMEHGFGFDMNVACSSATFGMQAAADMIAAGNARAILVVSPEITSGHLNWRDRDSHFIFGDVATAVLLERAELGTGGWRIIGSRLKTQFSNNIRNNFGFLNRTERATGDNRPLQNGSPKDDRLFVQEGRKVFKEVVPMVSDMIREHMDDLGLEPDQMRRVWLHQANINMNLMIAKKVFGREAGGEDAPTILDEYANTSSAGSIIAFHKHSDDLKSGDKGVICSFGAGYSAGTVFVEKL</sequence>
<dbReference type="Gene3D" id="3.40.47.10">
    <property type="match status" value="2"/>
</dbReference>
<dbReference type="InterPro" id="IPR016039">
    <property type="entry name" value="Thiolase-like"/>
</dbReference>
<keyword evidence="6" id="KW-1185">Reference proteome</keyword>
<dbReference type="EMBL" id="CP018911">
    <property type="protein sequence ID" value="AZU03922.1"/>
    <property type="molecule type" value="Genomic_DNA"/>
</dbReference>
<evidence type="ECO:0000256" key="1">
    <source>
        <dbReference type="ARBA" id="ARBA00022679"/>
    </source>
</evidence>
<dbReference type="Proteomes" id="UP000286954">
    <property type="component" value="Chromosome"/>
</dbReference>
<dbReference type="InterPro" id="IPR013751">
    <property type="entry name" value="ACP_syn_III_N"/>
</dbReference>
<feature type="domain" description="Beta-ketoacyl-[acyl-carrier-protein] synthase III N-terminal" evidence="4">
    <location>
        <begin position="151"/>
        <end position="230"/>
    </location>
</feature>